<reference evidence="1" key="1">
    <citation type="journal article" date="2015" name="Nature">
        <title>Complex archaea that bridge the gap between prokaryotes and eukaryotes.</title>
        <authorList>
            <person name="Spang A."/>
            <person name="Saw J.H."/>
            <person name="Jorgensen S.L."/>
            <person name="Zaremba-Niedzwiedzka K."/>
            <person name="Martijn J."/>
            <person name="Lind A.E."/>
            <person name="van Eijk R."/>
            <person name="Schleper C."/>
            <person name="Guy L."/>
            <person name="Ettema T.J."/>
        </authorList>
    </citation>
    <scope>NUCLEOTIDE SEQUENCE</scope>
</reference>
<proteinExistence type="predicted"/>
<accession>A0A0F8ZGY5</accession>
<comment type="caution">
    <text evidence="1">The sequence shown here is derived from an EMBL/GenBank/DDBJ whole genome shotgun (WGS) entry which is preliminary data.</text>
</comment>
<organism evidence="1">
    <name type="scientific">marine sediment metagenome</name>
    <dbReference type="NCBI Taxonomy" id="412755"/>
    <lineage>
        <taxon>unclassified sequences</taxon>
        <taxon>metagenomes</taxon>
        <taxon>ecological metagenomes</taxon>
    </lineage>
</organism>
<dbReference type="EMBL" id="LAZR01047961">
    <property type="protein sequence ID" value="KKK93003.1"/>
    <property type="molecule type" value="Genomic_DNA"/>
</dbReference>
<gene>
    <name evidence="1" type="ORF">LCGC14_2697230</name>
</gene>
<sequence>MGLLNRLSRRKNKVFSPTYLPRWQYLGGERLVLDSAARTCTLPANTEIFVLVAEGGDIYYSINTLNASANSSGYVPQNGGVAIGPLSNLTQLSVYGAAASRAHLQYFLETS</sequence>
<evidence type="ECO:0000313" key="1">
    <source>
        <dbReference type="EMBL" id="KKK93003.1"/>
    </source>
</evidence>
<dbReference type="AlphaFoldDB" id="A0A0F8ZGY5"/>
<protein>
    <submittedName>
        <fullName evidence="1">Uncharacterized protein</fullName>
    </submittedName>
</protein>
<name>A0A0F8ZGY5_9ZZZZ</name>